<accession>A0A5B7GD92</accession>
<proteinExistence type="predicted"/>
<keyword evidence="2" id="KW-1185">Reference proteome</keyword>
<dbReference type="EMBL" id="VSRR010012930">
    <property type="protein sequence ID" value="MPC55148.1"/>
    <property type="molecule type" value="Genomic_DNA"/>
</dbReference>
<dbReference type="AlphaFoldDB" id="A0A5B7GD92"/>
<dbReference type="Proteomes" id="UP000324222">
    <property type="component" value="Unassembled WGS sequence"/>
</dbReference>
<reference evidence="1 2" key="1">
    <citation type="submission" date="2019-05" db="EMBL/GenBank/DDBJ databases">
        <title>Another draft genome of Portunus trituberculatus and its Hox gene families provides insights of decapod evolution.</title>
        <authorList>
            <person name="Jeong J.-H."/>
            <person name="Song I."/>
            <person name="Kim S."/>
            <person name="Choi T."/>
            <person name="Kim D."/>
            <person name="Ryu S."/>
            <person name="Kim W."/>
        </authorList>
    </citation>
    <scope>NUCLEOTIDE SEQUENCE [LARGE SCALE GENOMIC DNA]</scope>
    <source>
        <tissue evidence="1">Muscle</tissue>
    </source>
</reference>
<sequence>MAPSRLVSSTSESACGPSSSVAAMGLSTLPASSPPLSQVARALHLHAWRLSSVSSEREAFCRRLLDLWPFQSNSPLPESIRQSGSSSVVGVSRGVVFLSRPL</sequence>
<comment type="caution">
    <text evidence="1">The sequence shown here is derived from an EMBL/GenBank/DDBJ whole genome shotgun (WGS) entry which is preliminary data.</text>
</comment>
<gene>
    <name evidence="1" type="ORF">E2C01_049079</name>
</gene>
<organism evidence="1 2">
    <name type="scientific">Portunus trituberculatus</name>
    <name type="common">Swimming crab</name>
    <name type="synonym">Neptunus trituberculatus</name>
    <dbReference type="NCBI Taxonomy" id="210409"/>
    <lineage>
        <taxon>Eukaryota</taxon>
        <taxon>Metazoa</taxon>
        <taxon>Ecdysozoa</taxon>
        <taxon>Arthropoda</taxon>
        <taxon>Crustacea</taxon>
        <taxon>Multicrustacea</taxon>
        <taxon>Malacostraca</taxon>
        <taxon>Eumalacostraca</taxon>
        <taxon>Eucarida</taxon>
        <taxon>Decapoda</taxon>
        <taxon>Pleocyemata</taxon>
        <taxon>Brachyura</taxon>
        <taxon>Eubrachyura</taxon>
        <taxon>Portunoidea</taxon>
        <taxon>Portunidae</taxon>
        <taxon>Portuninae</taxon>
        <taxon>Portunus</taxon>
    </lineage>
</organism>
<name>A0A5B7GD92_PORTR</name>
<evidence type="ECO:0000313" key="1">
    <source>
        <dbReference type="EMBL" id="MPC55148.1"/>
    </source>
</evidence>
<protein>
    <submittedName>
        <fullName evidence="1">Uncharacterized protein</fullName>
    </submittedName>
</protein>
<evidence type="ECO:0000313" key="2">
    <source>
        <dbReference type="Proteomes" id="UP000324222"/>
    </source>
</evidence>